<dbReference type="AlphaFoldDB" id="A0A125Q4K5"/>
<dbReference type="InterPro" id="IPR000182">
    <property type="entry name" value="GNAT_dom"/>
</dbReference>
<gene>
    <name evidence="2" type="ORF">AS026_22270</name>
</gene>
<evidence type="ECO:0000313" key="2">
    <source>
        <dbReference type="EMBL" id="KWV41901.1"/>
    </source>
</evidence>
<dbReference type="PROSITE" id="PS51186">
    <property type="entry name" value="GNAT"/>
    <property type="match status" value="1"/>
</dbReference>
<dbReference type="Gene3D" id="3.40.630.30">
    <property type="match status" value="1"/>
</dbReference>
<reference evidence="2 3" key="1">
    <citation type="submission" date="2015-11" db="EMBL/GenBank/DDBJ databases">
        <title>Draft Genome Sequence of the Strain BR 10423 (Rhizobium sp.) isolated from nodules of Mimosa pudica.</title>
        <authorList>
            <person name="Barauna A.C."/>
            <person name="Zilli J.E."/>
            <person name="Simoes-Araujo J.L."/>
            <person name="Reis V.M."/>
            <person name="James E.K."/>
            <person name="Reis F.B.Jr."/>
            <person name="Rouws L.F."/>
            <person name="Passos S.R."/>
            <person name="Gois S.R."/>
        </authorList>
    </citation>
    <scope>NUCLEOTIDE SEQUENCE [LARGE SCALE GENOMIC DNA]</scope>
    <source>
        <strain evidence="2 3">BR10423</strain>
    </source>
</reference>
<dbReference type="GO" id="GO:0016747">
    <property type="term" value="F:acyltransferase activity, transferring groups other than amino-acyl groups"/>
    <property type="evidence" value="ECO:0007669"/>
    <property type="project" value="InterPro"/>
</dbReference>
<feature type="domain" description="N-acetyltransferase" evidence="1">
    <location>
        <begin position="1"/>
        <end position="77"/>
    </location>
</feature>
<evidence type="ECO:0000313" key="3">
    <source>
        <dbReference type="Proteomes" id="UP000068164"/>
    </source>
</evidence>
<dbReference type="RefSeq" id="WP_062375175.1">
    <property type="nucleotide sequence ID" value="NZ_LNCD01000138.1"/>
</dbReference>
<proteinExistence type="predicted"/>
<organism evidence="2 3">
    <name type="scientific">Rhizobium altiplani</name>
    <dbReference type="NCBI Taxonomy" id="1864509"/>
    <lineage>
        <taxon>Bacteria</taxon>
        <taxon>Pseudomonadati</taxon>
        <taxon>Pseudomonadota</taxon>
        <taxon>Alphaproteobacteria</taxon>
        <taxon>Hyphomicrobiales</taxon>
        <taxon>Rhizobiaceae</taxon>
        <taxon>Rhizobium/Agrobacterium group</taxon>
        <taxon>Rhizobium</taxon>
    </lineage>
</organism>
<sequence>MGVTWFWFWVEQEFRGLGVVTKLMSKAVAYLESRGCTGIVLHSSKAYEALYRSLGFEPAHEMRMTFGTDDLNAANISSERGTLLPHRG</sequence>
<dbReference type="SUPFAM" id="SSF55729">
    <property type="entry name" value="Acyl-CoA N-acyltransferases (Nat)"/>
    <property type="match status" value="1"/>
</dbReference>
<comment type="caution">
    <text evidence="2">The sequence shown here is derived from an EMBL/GenBank/DDBJ whole genome shotgun (WGS) entry which is preliminary data.</text>
</comment>
<dbReference type="Pfam" id="PF00583">
    <property type="entry name" value="Acetyltransf_1"/>
    <property type="match status" value="1"/>
</dbReference>
<name>A0A125Q4K5_9HYPH</name>
<dbReference type="InterPro" id="IPR016181">
    <property type="entry name" value="Acyl_CoA_acyltransferase"/>
</dbReference>
<dbReference type="Proteomes" id="UP000068164">
    <property type="component" value="Unassembled WGS sequence"/>
</dbReference>
<evidence type="ECO:0000259" key="1">
    <source>
        <dbReference type="PROSITE" id="PS51186"/>
    </source>
</evidence>
<accession>A0A125Q4K5</accession>
<dbReference type="OrthoDB" id="3389160at2"/>
<dbReference type="EMBL" id="LNCD01000138">
    <property type="protein sequence ID" value="KWV41901.1"/>
    <property type="molecule type" value="Genomic_DNA"/>
</dbReference>
<dbReference type="CDD" id="cd04301">
    <property type="entry name" value="NAT_SF"/>
    <property type="match status" value="1"/>
</dbReference>
<keyword evidence="3" id="KW-1185">Reference proteome</keyword>
<protein>
    <recommendedName>
        <fullName evidence="1">N-acetyltransferase domain-containing protein</fullName>
    </recommendedName>
</protein>